<dbReference type="CDD" id="cd13957">
    <property type="entry name" value="PT_UbiA_Cox10"/>
    <property type="match status" value="1"/>
</dbReference>
<dbReference type="OrthoDB" id="9814417at2"/>
<feature type="transmembrane region" description="Helical" evidence="14">
    <location>
        <begin position="208"/>
        <end position="228"/>
    </location>
</feature>
<keyword evidence="6 14" id="KW-0812">Transmembrane</keyword>
<feature type="transmembrane region" description="Helical" evidence="14">
    <location>
        <begin position="129"/>
        <end position="151"/>
    </location>
</feature>
<dbReference type="AlphaFoldDB" id="A0A3N2D128"/>
<comment type="caution">
    <text evidence="16">The sequence shown here is derived from an EMBL/GenBank/DDBJ whole genome shotgun (WGS) entry which is preliminary data.</text>
</comment>
<evidence type="ECO:0000256" key="1">
    <source>
        <dbReference type="ARBA" id="ARBA00004651"/>
    </source>
</evidence>
<reference evidence="16 17" key="1">
    <citation type="submission" date="2018-11" db="EMBL/GenBank/DDBJ databases">
        <title>Sequencing the genomes of 1000 actinobacteria strains.</title>
        <authorList>
            <person name="Klenk H.-P."/>
        </authorList>
    </citation>
    <scope>NUCLEOTIDE SEQUENCE [LARGE SCALE GENOMIC DNA]</scope>
    <source>
        <strain evidence="16 17">DSM 13521</strain>
    </source>
</reference>
<dbReference type="InterPro" id="IPR000537">
    <property type="entry name" value="UbiA_prenyltransferase"/>
</dbReference>
<evidence type="ECO:0000256" key="12">
    <source>
        <dbReference type="ARBA" id="ARBA00042475"/>
    </source>
</evidence>
<dbReference type="InterPro" id="IPR030470">
    <property type="entry name" value="UbiA_prenylTrfase_CS"/>
</dbReference>
<feature type="transmembrane region" description="Helical" evidence="14">
    <location>
        <begin position="157"/>
        <end position="176"/>
    </location>
</feature>
<evidence type="ECO:0000313" key="16">
    <source>
        <dbReference type="EMBL" id="ROR93485.1"/>
    </source>
</evidence>
<dbReference type="Gene3D" id="1.10.357.140">
    <property type="entry name" value="UbiA prenyltransferase"/>
    <property type="match status" value="1"/>
</dbReference>
<evidence type="ECO:0000256" key="4">
    <source>
        <dbReference type="ARBA" id="ARBA00022475"/>
    </source>
</evidence>
<feature type="compositionally biased region" description="Low complexity" evidence="15">
    <location>
        <begin position="1"/>
        <end position="20"/>
    </location>
</feature>
<dbReference type="GO" id="GO:0048034">
    <property type="term" value="P:heme O biosynthetic process"/>
    <property type="evidence" value="ECO:0007669"/>
    <property type="project" value="UniProtKB-UniRule"/>
</dbReference>
<evidence type="ECO:0000256" key="11">
    <source>
        <dbReference type="ARBA" id="ARBA00040810"/>
    </source>
</evidence>
<feature type="transmembrane region" description="Helical" evidence="14">
    <location>
        <begin position="253"/>
        <end position="272"/>
    </location>
</feature>
<dbReference type="EMBL" id="RKHQ01000002">
    <property type="protein sequence ID" value="ROR93485.1"/>
    <property type="molecule type" value="Genomic_DNA"/>
</dbReference>
<gene>
    <name evidence="14" type="primary">ctaB</name>
    <name evidence="16" type="ORF">EDD28_2899</name>
</gene>
<keyword evidence="17" id="KW-1185">Reference proteome</keyword>
<feature type="transmembrane region" description="Helical" evidence="14">
    <location>
        <begin position="183"/>
        <end position="202"/>
    </location>
</feature>
<dbReference type="HAMAP" id="MF_00154">
    <property type="entry name" value="CyoE_CtaB"/>
    <property type="match status" value="1"/>
</dbReference>
<dbReference type="Proteomes" id="UP000275356">
    <property type="component" value="Unassembled WGS sequence"/>
</dbReference>
<keyword evidence="8 14" id="KW-0350">Heme biosynthesis</keyword>
<feature type="transmembrane region" description="Helical" evidence="14">
    <location>
        <begin position="84"/>
        <end position="108"/>
    </location>
</feature>
<evidence type="ECO:0000256" key="5">
    <source>
        <dbReference type="ARBA" id="ARBA00022679"/>
    </source>
</evidence>
<organism evidence="16 17">
    <name type="scientific">Salana multivorans</name>
    <dbReference type="NCBI Taxonomy" id="120377"/>
    <lineage>
        <taxon>Bacteria</taxon>
        <taxon>Bacillati</taxon>
        <taxon>Actinomycetota</taxon>
        <taxon>Actinomycetes</taxon>
        <taxon>Micrococcales</taxon>
        <taxon>Beutenbergiaceae</taxon>
        <taxon>Salana</taxon>
    </lineage>
</organism>
<feature type="region of interest" description="Disordered" evidence="15">
    <location>
        <begin position="1"/>
        <end position="44"/>
    </location>
</feature>
<comment type="subcellular location">
    <subcellularLocation>
        <location evidence="1 14">Cell membrane</location>
        <topology evidence="1 14">Multi-pass membrane protein</topology>
    </subcellularLocation>
</comment>
<evidence type="ECO:0000256" key="10">
    <source>
        <dbReference type="ARBA" id="ARBA00030253"/>
    </source>
</evidence>
<dbReference type="InterPro" id="IPR044878">
    <property type="entry name" value="UbiA_sf"/>
</dbReference>
<feature type="transmembrane region" description="Helical" evidence="14">
    <location>
        <begin position="278"/>
        <end position="297"/>
    </location>
</feature>
<comment type="similarity">
    <text evidence="14">Belongs to the UbiA prenyltransferase family. Protoheme IX farnesyltransferase subfamily.</text>
</comment>
<comment type="function">
    <text evidence="14">Converts heme B (protoheme IX) to heme O by substitution of the vinyl group on carbon 2 of heme B porphyrin ring with a hydroxyethyl farnesyl side group.</text>
</comment>
<evidence type="ECO:0000256" key="7">
    <source>
        <dbReference type="ARBA" id="ARBA00022989"/>
    </source>
</evidence>
<keyword evidence="7 14" id="KW-1133">Transmembrane helix</keyword>
<evidence type="ECO:0000256" key="13">
    <source>
        <dbReference type="ARBA" id="ARBA00047690"/>
    </source>
</evidence>
<dbReference type="NCBIfam" id="NF003349">
    <property type="entry name" value="PRK04375.1-2"/>
    <property type="match status" value="1"/>
</dbReference>
<dbReference type="PANTHER" id="PTHR43448:SF7">
    <property type="entry name" value="4-HYDROXYBENZOATE SOLANESYLTRANSFERASE"/>
    <property type="match status" value="1"/>
</dbReference>
<keyword evidence="4 14" id="KW-1003">Cell membrane</keyword>
<dbReference type="Pfam" id="PF01040">
    <property type="entry name" value="UbiA"/>
    <property type="match status" value="1"/>
</dbReference>
<dbReference type="GO" id="GO:0008495">
    <property type="term" value="F:protoheme IX farnesyltransferase activity"/>
    <property type="evidence" value="ECO:0007669"/>
    <property type="project" value="UniProtKB-UniRule"/>
</dbReference>
<name>A0A3N2D128_9MICO</name>
<feature type="transmembrane region" description="Helical" evidence="14">
    <location>
        <begin position="62"/>
        <end position="78"/>
    </location>
</feature>
<evidence type="ECO:0000256" key="6">
    <source>
        <dbReference type="ARBA" id="ARBA00022692"/>
    </source>
</evidence>
<sequence length="343" mass="37188">MATLDSRSANAASASTPRSRATQEREPAEESPRSPQLPTAPGPVRGWRRRIGAYVALTKPRIIELLLVTTIPTMLLAADGLPPWWLILVTLVGGTAAAGSANVFNCYLDRDIDAVMGRTRRRPLVTGEVTPRAALVFAAVLGVFSILWFLLLVNVMSAVLTLAAILLYVVGYTMLLKRRTSQNIVWGGVAGCMPVLIGWSAVTGSIAWAPVVLFLVIFLWTPPHYWPLSMRFREDYARAGVPMLPVVAGERRVAGEMLAYAIAMVATSLVLVPVAGMSWVYTAVTAVAGAWFIFLCARLVRMALDPQRRGLVSRGPAMAVFHGSITYLTIVFAAVAVDPFLPW</sequence>
<comment type="catalytic activity">
    <reaction evidence="13 14">
        <text>heme b + (2E,6E)-farnesyl diphosphate + H2O = Fe(II)-heme o + diphosphate</text>
        <dbReference type="Rhea" id="RHEA:28070"/>
        <dbReference type="ChEBI" id="CHEBI:15377"/>
        <dbReference type="ChEBI" id="CHEBI:33019"/>
        <dbReference type="ChEBI" id="CHEBI:60344"/>
        <dbReference type="ChEBI" id="CHEBI:60530"/>
        <dbReference type="ChEBI" id="CHEBI:175763"/>
        <dbReference type="EC" id="2.5.1.141"/>
    </reaction>
</comment>
<dbReference type="PANTHER" id="PTHR43448">
    <property type="entry name" value="PROTOHEME IX FARNESYLTRANSFERASE, MITOCHONDRIAL"/>
    <property type="match status" value="1"/>
</dbReference>
<comment type="pathway">
    <text evidence="2 14">Porphyrin-containing compound metabolism; heme O biosynthesis; heme O from protoheme: step 1/1.</text>
</comment>
<evidence type="ECO:0000256" key="14">
    <source>
        <dbReference type="HAMAP-Rule" id="MF_00154"/>
    </source>
</evidence>
<dbReference type="UniPathway" id="UPA00834">
    <property type="reaction ID" value="UER00712"/>
</dbReference>
<dbReference type="InterPro" id="IPR006369">
    <property type="entry name" value="Protohaem_IX_farnesylTrfase"/>
</dbReference>
<dbReference type="NCBIfam" id="TIGR01473">
    <property type="entry name" value="cyoE_ctaB"/>
    <property type="match status" value="1"/>
</dbReference>
<evidence type="ECO:0000256" key="2">
    <source>
        <dbReference type="ARBA" id="ARBA00004919"/>
    </source>
</evidence>
<evidence type="ECO:0000313" key="17">
    <source>
        <dbReference type="Proteomes" id="UP000275356"/>
    </source>
</evidence>
<evidence type="ECO:0000256" key="15">
    <source>
        <dbReference type="SAM" id="MobiDB-lite"/>
    </source>
</evidence>
<proteinExistence type="inferred from homology"/>
<keyword evidence="5 14" id="KW-0808">Transferase</keyword>
<evidence type="ECO:0000256" key="9">
    <source>
        <dbReference type="ARBA" id="ARBA00023136"/>
    </source>
</evidence>
<protein>
    <recommendedName>
        <fullName evidence="11 14">Protoheme IX farnesyltransferase</fullName>
        <ecNumber evidence="3 14">2.5.1.141</ecNumber>
    </recommendedName>
    <alternativeName>
        <fullName evidence="12 14">Heme B farnesyltransferase</fullName>
    </alternativeName>
    <alternativeName>
        <fullName evidence="10 14">Heme O synthase</fullName>
    </alternativeName>
</protein>
<comment type="miscellaneous">
    <text evidence="14">Carbon 2 of the heme B porphyrin ring is defined according to the Fischer nomenclature.</text>
</comment>
<dbReference type="FunFam" id="1.10.357.140:FF:000001">
    <property type="entry name" value="Protoheme IX farnesyltransferase"/>
    <property type="match status" value="1"/>
</dbReference>
<accession>A0A3N2D128</accession>
<evidence type="ECO:0000256" key="8">
    <source>
        <dbReference type="ARBA" id="ARBA00023133"/>
    </source>
</evidence>
<dbReference type="GO" id="GO:0005886">
    <property type="term" value="C:plasma membrane"/>
    <property type="evidence" value="ECO:0007669"/>
    <property type="project" value="UniProtKB-SubCell"/>
</dbReference>
<dbReference type="PROSITE" id="PS00943">
    <property type="entry name" value="UBIA"/>
    <property type="match status" value="1"/>
</dbReference>
<evidence type="ECO:0000256" key="3">
    <source>
        <dbReference type="ARBA" id="ARBA00012292"/>
    </source>
</evidence>
<feature type="transmembrane region" description="Helical" evidence="14">
    <location>
        <begin position="318"/>
        <end position="337"/>
    </location>
</feature>
<keyword evidence="9 14" id="KW-0472">Membrane</keyword>
<dbReference type="EC" id="2.5.1.141" evidence="3 14"/>
<feature type="compositionally biased region" description="Basic and acidic residues" evidence="15">
    <location>
        <begin position="21"/>
        <end position="32"/>
    </location>
</feature>